<dbReference type="EMBL" id="BGPR01022608">
    <property type="protein sequence ID" value="GBN89079.1"/>
    <property type="molecule type" value="Genomic_DNA"/>
</dbReference>
<keyword evidence="2" id="KW-1185">Reference proteome</keyword>
<organism evidence="1 2">
    <name type="scientific">Araneus ventricosus</name>
    <name type="common">Orbweaver spider</name>
    <name type="synonym">Epeira ventricosa</name>
    <dbReference type="NCBI Taxonomy" id="182803"/>
    <lineage>
        <taxon>Eukaryota</taxon>
        <taxon>Metazoa</taxon>
        <taxon>Ecdysozoa</taxon>
        <taxon>Arthropoda</taxon>
        <taxon>Chelicerata</taxon>
        <taxon>Arachnida</taxon>
        <taxon>Araneae</taxon>
        <taxon>Araneomorphae</taxon>
        <taxon>Entelegynae</taxon>
        <taxon>Araneoidea</taxon>
        <taxon>Araneidae</taxon>
        <taxon>Araneus</taxon>
    </lineage>
</organism>
<sequence length="123" mass="14172">MFLKSARLLNESIHWEPNHSRDSLSSSVVRNSPRPTLEALLEVFGLAGGAENGEYFLSSRIKRAILHIRHVYCVHHKLQGTDCEFHLEKLSYPSRSELCFALQRKINFNESRHSNCYNSSEVQ</sequence>
<proteinExistence type="predicted"/>
<protein>
    <submittedName>
        <fullName evidence="1">Uncharacterized protein</fullName>
    </submittedName>
</protein>
<evidence type="ECO:0000313" key="1">
    <source>
        <dbReference type="EMBL" id="GBN89079.1"/>
    </source>
</evidence>
<evidence type="ECO:0000313" key="2">
    <source>
        <dbReference type="Proteomes" id="UP000499080"/>
    </source>
</evidence>
<comment type="caution">
    <text evidence="1">The sequence shown here is derived from an EMBL/GenBank/DDBJ whole genome shotgun (WGS) entry which is preliminary data.</text>
</comment>
<accession>A0A4Y2SPH1</accession>
<reference evidence="1 2" key="1">
    <citation type="journal article" date="2019" name="Sci. Rep.">
        <title>Orb-weaving spider Araneus ventricosus genome elucidates the spidroin gene catalogue.</title>
        <authorList>
            <person name="Kono N."/>
            <person name="Nakamura H."/>
            <person name="Ohtoshi R."/>
            <person name="Moran D.A.P."/>
            <person name="Shinohara A."/>
            <person name="Yoshida Y."/>
            <person name="Fujiwara M."/>
            <person name="Mori M."/>
            <person name="Tomita M."/>
            <person name="Arakawa K."/>
        </authorList>
    </citation>
    <scope>NUCLEOTIDE SEQUENCE [LARGE SCALE GENOMIC DNA]</scope>
</reference>
<gene>
    <name evidence="1" type="ORF">AVEN_88355_1</name>
</gene>
<name>A0A4Y2SPH1_ARAVE</name>
<dbReference type="Proteomes" id="UP000499080">
    <property type="component" value="Unassembled WGS sequence"/>
</dbReference>
<dbReference type="AlphaFoldDB" id="A0A4Y2SPH1"/>